<gene>
    <name evidence="2" type="ORF">EWE74_17225</name>
</gene>
<feature type="domain" description="NAD-dependent epimerase/dehydratase" evidence="1">
    <location>
        <begin position="4"/>
        <end position="222"/>
    </location>
</feature>
<dbReference type="Proteomes" id="UP000292855">
    <property type="component" value="Unassembled WGS sequence"/>
</dbReference>
<dbReference type="Gene3D" id="3.40.50.720">
    <property type="entry name" value="NAD(P)-binding Rossmann-like Domain"/>
    <property type="match status" value="1"/>
</dbReference>
<dbReference type="EMBL" id="SGIT01000004">
    <property type="protein sequence ID" value="RZF58356.1"/>
    <property type="molecule type" value="Genomic_DNA"/>
</dbReference>
<dbReference type="AlphaFoldDB" id="A0A4Q6XQB9"/>
<proteinExistence type="predicted"/>
<accession>A0A4Q6XQB9</accession>
<protein>
    <submittedName>
        <fullName evidence="2">Epimerase</fullName>
    </submittedName>
</protein>
<dbReference type="InterPro" id="IPR036291">
    <property type="entry name" value="NAD(P)-bd_dom_sf"/>
</dbReference>
<sequence length="302" mass="33562">MRKIILAGGSGHLGTLLKRAFLDSGWEVVILSRQRNRKEEGVTYVFWDGEHVGSWGNVLNGADTVINLSGKSIQCRFTPKNKALLEDSRFLPTNALGRAIATCNKPPRLWINFSGISIFSGLNELQDETSMAIGDDYLAQLTRRWEAAFSAFDLPDTLKVILRVSPVLSKQQGMLAELLPLAKWGLGGKVSDGRQCVSWIHERDFVKLVQWIIERMQPRRVYHACSPNPVTNVTFMKVLRESVGVSFGLPLPLIMAHIGSFLKGVDSSILLHSVPGTTKYTVEDGFDFDFGEIKCALTDLVK</sequence>
<keyword evidence="3" id="KW-1185">Reference proteome</keyword>
<evidence type="ECO:0000313" key="3">
    <source>
        <dbReference type="Proteomes" id="UP000292855"/>
    </source>
</evidence>
<evidence type="ECO:0000313" key="2">
    <source>
        <dbReference type="EMBL" id="RZF58356.1"/>
    </source>
</evidence>
<dbReference type="SUPFAM" id="SSF51735">
    <property type="entry name" value="NAD(P)-binding Rossmann-fold domains"/>
    <property type="match status" value="1"/>
</dbReference>
<evidence type="ECO:0000259" key="1">
    <source>
        <dbReference type="Pfam" id="PF01370"/>
    </source>
</evidence>
<dbReference type="OrthoDB" id="9801773at2"/>
<dbReference type="RefSeq" id="WP_130142906.1">
    <property type="nucleotide sequence ID" value="NZ_SGIT01000004.1"/>
</dbReference>
<dbReference type="Pfam" id="PF01370">
    <property type="entry name" value="Epimerase"/>
    <property type="match status" value="1"/>
</dbReference>
<comment type="caution">
    <text evidence="2">The sequence shown here is derived from an EMBL/GenBank/DDBJ whole genome shotgun (WGS) entry which is preliminary data.</text>
</comment>
<dbReference type="PANTHER" id="PTHR11092">
    <property type="entry name" value="SUGAR NUCLEOTIDE EPIMERASE RELATED"/>
    <property type="match status" value="1"/>
</dbReference>
<reference evidence="2 3" key="1">
    <citation type="submission" date="2019-02" db="EMBL/GenBank/DDBJ databases">
        <authorList>
            <person name="Li Y."/>
        </authorList>
    </citation>
    <scope>NUCLEOTIDE SEQUENCE [LARGE SCALE GENOMIC DNA]</scope>
    <source>
        <strain evidence="2 3">30C10-4-7</strain>
    </source>
</reference>
<name>A0A4Q6XQB9_9SPHI</name>
<organism evidence="2 3">
    <name type="scientific">Sphingobacterium corticibacterium</name>
    <dbReference type="NCBI Taxonomy" id="2484746"/>
    <lineage>
        <taxon>Bacteria</taxon>
        <taxon>Pseudomonadati</taxon>
        <taxon>Bacteroidota</taxon>
        <taxon>Sphingobacteriia</taxon>
        <taxon>Sphingobacteriales</taxon>
        <taxon>Sphingobacteriaceae</taxon>
        <taxon>Sphingobacterium</taxon>
    </lineage>
</organism>
<dbReference type="PANTHER" id="PTHR11092:SF0">
    <property type="entry name" value="EPIMERASE FAMILY PROTEIN SDR39U1"/>
    <property type="match status" value="1"/>
</dbReference>
<dbReference type="InterPro" id="IPR001509">
    <property type="entry name" value="Epimerase_deHydtase"/>
</dbReference>